<dbReference type="InterPro" id="IPR050362">
    <property type="entry name" value="Cation-dep_OMT"/>
</dbReference>
<dbReference type="Gene3D" id="3.40.50.150">
    <property type="entry name" value="Vaccinia Virus protein VP39"/>
    <property type="match status" value="1"/>
</dbReference>
<accession>E4TG99</accession>
<dbReference type="STRING" id="768670.Calni_1781"/>
<reference key="1">
    <citation type="submission" date="2010-11" db="EMBL/GenBank/DDBJ databases">
        <title>The complete genome of chromosome of Calditerrivibrio nitroreducens DSM 19672.</title>
        <authorList>
            <consortium name="US DOE Joint Genome Institute (JGI-PGF)"/>
            <person name="Lucas S."/>
            <person name="Copeland A."/>
            <person name="Lapidus A."/>
            <person name="Bruce D."/>
            <person name="Goodwin L."/>
            <person name="Pitluck S."/>
            <person name="Kyrpides N."/>
            <person name="Mavromatis K."/>
            <person name="Ivanova N."/>
            <person name="Mikhailova N."/>
            <person name="Zeytun A."/>
            <person name="Brettin T."/>
            <person name="Detter J.C."/>
            <person name="Tapia R."/>
            <person name="Han C."/>
            <person name="Land M."/>
            <person name="Hauser L."/>
            <person name="Markowitz V."/>
            <person name="Cheng J.-F."/>
            <person name="Hugenholtz P."/>
            <person name="Woyke T."/>
            <person name="Wu D."/>
            <person name="Spring S."/>
            <person name="Schroeder M."/>
            <person name="Brambilla E."/>
            <person name="Klenk H.-P."/>
            <person name="Eisen J.A."/>
        </authorList>
    </citation>
    <scope>NUCLEOTIDE SEQUENCE [LARGE SCALE GENOMIC DNA]</scope>
    <source>
        <strain>DSM 19672</strain>
    </source>
</reference>
<keyword evidence="5" id="KW-1185">Reference proteome</keyword>
<dbReference type="PANTHER" id="PTHR10509">
    <property type="entry name" value="O-METHYLTRANSFERASE-RELATED"/>
    <property type="match status" value="1"/>
</dbReference>
<proteinExistence type="predicted"/>
<dbReference type="AlphaFoldDB" id="E4TG99"/>
<dbReference type="GO" id="GO:0008171">
    <property type="term" value="F:O-methyltransferase activity"/>
    <property type="evidence" value="ECO:0007669"/>
    <property type="project" value="InterPro"/>
</dbReference>
<evidence type="ECO:0000256" key="3">
    <source>
        <dbReference type="ARBA" id="ARBA00022691"/>
    </source>
</evidence>
<evidence type="ECO:0000313" key="4">
    <source>
        <dbReference type="EMBL" id="ADR19686.1"/>
    </source>
</evidence>
<dbReference type="CDD" id="cd02440">
    <property type="entry name" value="AdoMet_MTases"/>
    <property type="match status" value="1"/>
</dbReference>
<evidence type="ECO:0000256" key="1">
    <source>
        <dbReference type="ARBA" id="ARBA00022603"/>
    </source>
</evidence>
<dbReference type="HOGENOM" id="CLU_067676_4_0_0"/>
<reference evidence="4 5" key="2">
    <citation type="journal article" date="2011" name="Stand. Genomic Sci.">
        <title>Complete genome sequence of Calditerrivibrio nitroreducens type strain (Yu37-1).</title>
        <authorList>
            <person name="Pitluck S."/>
            <person name="Sikorski J."/>
            <person name="Zeytun A."/>
            <person name="Lapidus A."/>
            <person name="Nolan M."/>
            <person name="Lucas S."/>
            <person name="Hammon N."/>
            <person name="Deshpande S."/>
            <person name="Cheng J.F."/>
            <person name="Tapia R."/>
            <person name="Han C."/>
            <person name="Goodwin L."/>
            <person name="Liolios K."/>
            <person name="Pagani I."/>
            <person name="Ivanova N."/>
            <person name="Mavromatis K."/>
            <person name="Pati A."/>
            <person name="Chen A."/>
            <person name="Palaniappan K."/>
            <person name="Hauser L."/>
            <person name="Chang Y.J."/>
            <person name="Jeffries C.D."/>
            <person name="Detter J.C."/>
            <person name="Brambilla E."/>
            <person name="Djao O.D."/>
            <person name="Rohde M."/>
            <person name="Spring S."/>
            <person name="Goker M."/>
            <person name="Woyke T."/>
            <person name="Bristow J."/>
            <person name="Eisen J.A."/>
            <person name="Markowitz V."/>
            <person name="Hugenholtz P."/>
            <person name="Kyrpides N.C."/>
            <person name="Klenk H.P."/>
            <person name="Land M."/>
        </authorList>
    </citation>
    <scope>NUCLEOTIDE SEQUENCE [LARGE SCALE GENOMIC DNA]</scope>
    <source>
        <strain evidence="5">DSM 19672 / NBRC 101217 / Yu37-1</strain>
    </source>
</reference>
<gene>
    <name evidence="4" type="ordered locus">Calni_1781</name>
</gene>
<dbReference type="Proteomes" id="UP000007039">
    <property type="component" value="Chromosome"/>
</dbReference>
<dbReference type="OrthoDB" id="9799672at2"/>
<dbReference type="InterPro" id="IPR029063">
    <property type="entry name" value="SAM-dependent_MTases_sf"/>
</dbReference>
<keyword evidence="3" id="KW-0949">S-adenosyl-L-methionine</keyword>
<dbReference type="InterPro" id="IPR002935">
    <property type="entry name" value="SAM_O-MeTrfase"/>
</dbReference>
<keyword evidence="1 4" id="KW-0489">Methyltransferase</keyword>
<dbReference type="RefSeq" id="WP_013451896.1">
    <property type="nucleotide sequence ID" value="NC_014758.1"/>
</dbReference>
<sequence length="209" mass="24368">MKSQLLIPAVYDFLENIDVEGFEQFYEYAVKRDVPVVSKAVGNIIGFFVSLFRPTNILELGCGIGTSARYMLAKSKANYTGVDNNLERIEVAKRFLKDFKQLKFIHSRVEAFLSGTDEKYDFVFVDSIKKDYEKIWYLLKPVLARRSIVIFDDFFLYGYIFQEEAEIPHKYREGVRLIKRFINNIKNDPTVETVFLPIENGIMVVHYEG</sequence>
<dbReference type="SUPFAM" id="SSF53335">
    <property type="entry name" value="S-adenosyl-L-methionine-dependent methyltransferases"/>
    <property type="match status" value="1"/>
</dbReference>
<protein>
    <submittedName>
        <fullName evidence="4">Methyltransferase type 11</fullName>
    </submittedName>
</protein>
<dbReference type="Pfam" id="PF01596">
    <property type="entry name" value="Methyltransf_3"/>
    <property type="match status" value="1"/>
</dbReference>
<name>E4TG99_CALNY</name>
<dbReference type="GO" id="GO:0008757">
    <property type="term" value="F:S-adenosylmethionine-dependent methyltransferase activity"/>
    <property type="evidence" value="ECO:0007669"/>
    <property type="project" value="TreeGrafter"/>
</dbReference>
<dbReference type="eggNOG" id="COG4122">
    <property type="taxonomic scope" value="Bacteria"/>
</dbReference>
<organism evidence="4 5">
    <name type="scientific">Calditerrivibrio nitroreducens (strain DSM 19672 / NBRC 101217 / Yu37-1)</name>
    <dbReference type="NCBI Taxonomy" id="768670"/>
    <lineage>
        <taxon>Bacteria</taxon>
        <taxon>Pseudomonadati</taxon>
        <taxon>Deferribacterota</taxon>
        <taxon>Deferribacteres</taxon>
        <taxon>Deferribacterales</taxon>
        <taxon>Calditerrivibrionaceae</taxon>
    </lineage>
</organism>
<keyword evidence="2 4" id="KW-0808">Transferase</keyword>
<evidence type="ECO:0000313" key="5">
    <source>
        <dbReference type="Proteomes" id="UP000007039"/>
    </source>
</evidence>
<dbReference type="KEGG" id="cni:Calni_1781"/>
<dbReference type="PANTHER" id="PTHR10509:SF14">
    <property type="entry name" value="CAFFEOYL-COA O-METHYLTRANSFERASE 3-RELATED"/>
    <property type="match status" value="1"/>
</dbReference>
<dbReference type="EMBL" id="CP002347">
    <property type="protein sequence ID" value="ADR19686.1"/>
    <property type="molecule type" value="Genomic_DNA"/>
</dbReference>
<evidence type="ECO:0000256" key="2">
    <source>
        <dbReference type="ARBA" id="ARBA00022679"/>
    </source>
</evidence>
<dbReference type="GO" id="GO:0032259">
    <property type="term" value="P:methylation"/>
    <property type="evidence" value="ECO:0007669"/>
    <property type="project" value="UniProtKB-KW"/>
</dbReference>